<dbReference type="EMBL" id="ADWY01001193">
    <property type="protein sequence ID" value="EGH16253.1"/>
    <property type="molecule type" value="Genomic_DNA"/>
</dbReference>
<comment type="caution">
    <text evidence="2">The sequence shown here is derived from an EMBL/GenBank/DDBJ whole genome shotgun (WGS) entry which is preliminary data.</text>
</comment>
<reference evidence="2 3" key="1">
    <citation type="journal article" date="2011" name="PLoS Pathog.">
        <title>Dynamic evolution of pathogenicity revealed by sequencing and comparative genomics of 19 Pseudomonas syringae isolates.</title>
        <authorList>
            <person name="Baltrus D.A."/>
            <person name="Nishimura M.T."/>
            <person name="Romanchuk A."/>
            <person name="Chang J.H."/>
            <person name="Mukhtar M.S."/>
            <person name="Cherkis K."/>
            <person name="Roach J."/>
            <person name="Grant S.R."/>
            <person name="Jones C.D."/>
            <person name="Dangl J.L."/>
        </authorList>
    </citation>
    <scope>NUCLEOTIDE SEQUENCE [LARGE SCALE GENOMIC DNA]</scope>
    <source>
        <strain evidence="3">race 4</strain>
    </source>
</reference>
<feature type="region of interest" description="Disordered" evidence="1">
    <location>
        <begin position="14"/>
        <end position="50"/>
    </location>
</feature>
<gene>
    <name evidence="2" type="ORF">Pgy4_24613</name>
</gene>
<protein>
    <submittedName>
        <fullName evidence="2">Fip</fullName>
    </submittedName>
</protein>
<evidence type="ECO:0000313" key="2">
    <source>
        <dbReference type="EMBL" id="EGH16253.1"/>
    </source>
</evidence>
<feature type="non-terminal residue" evidence="2">
    <location>
        <position position="165"/>
    </location>
</feature>
<name>F3CAG1_PSESG</name>
<evidence type="ECO:0000313" key="3">
    <source>
        <dbReference type="Proteomes" id="UP000005466"/>
    </source>
</evidence>
<evidence type="ECO:0000256" key="1">
    <source>
        <dbReference type="SAM" id="MobiDB-lite"/>
    </source>
</evidence>
<dbReference type="InterPro" id="IPR046556">
    <property type="entry name" value="DUF6710"/>
</dbReference>
<proteinExistence type="predicted"/>
<dbReference type="AlphaFoldDB" id="F3CAG1"/>
<accession>F3CAG1</accession>
<dbReference type="HOGENOM" id="CLU_1614369_0_0_6"/>
<dbReference type="Pfam" id="PF20457">
    <property type="entry name" value="DUF6710"/>
    <property type="match status" value="1"/>
</dbReference>
<organism evidence="2 3">
    <name type="scientific">Pseudomonas savastanoi pv. glycinea str. race 4</name>
    <dbReference type="NCBI Taxonomy" id="875330"/>
    <lineage>
        <taxon>Bacteria</taxon>
        <taxon>Pseudomonadati</taxon>
        <taxon>Pseudomonadota</taxon>
        <taxon>Gammaproteobacteria</taxon>
        <taxon>Pseudomonadales</taxon>
        <taxon>Pseudomonadaceae</taxon>
        <taxon>Pseudomonas</taxon>
    </lineage>
</organism>
<dbReference type="Proteomes" id="UP000005466">
    <property type="component" value="Unassembled WGS sequence"/>
</dbReference>
<sequence length="165" mass="18405">MKQSTGVNTILTRRAMDELTFSSTQRTHHPSTRSSNPKFAQRDNDQDMGQAAVRPQRTEALAKFNHLMKVAEKIAEINPNALHDLIRAILRPLQAEQVLGVAEGGQDAVPTIEAGSFFGSAVRDLLFSKDGMKWLGIPQPKEMFVLRLSHDIVLPSPWSLNRYVS</sequence>